<dbReference type="Proteomes" id="UP000305131">
    <property type="component" value="Unassembled WGS sequence"/>
</dbReference>
<reference evidence="2 3" key="1">
    <citation type="submission" date="2019-05" db="EMBL/GenBank/DDBJ databases">
        <authorList>
            <person name="Zhou X."/>
        </authorList>
    </citation>
    <scope>NUCLEOTIDE SEQUENCE [LARGE SCALE GENOMIC DNA]</scope>
    <source>
        <strain evidence="2 3">DSM 432</strain>
    </source>
</reference>
<gene>
    <name evidence="2" type="ORF">FBQ73_07750</name>
</gene>
<dbReference type="RefSeq" id="WP_138398883.1">
    <property type="nucleotide sequence ID" value="NZ_JBAFVI010000001.1"/>
</dbReference>
<evidence type="ECO:0000313" key="2">
    <source>
        <dbReference type="EMBL" id="TLX43974.1"/>
    </source>
</evidence>
<organism evidence="2 3">
    <name type="scientific">Xanthobacter autotrophicus</name>
    <dbReference type="NCBI Taxonomy" id="280"/>
    <lineage>
        <taxon>Bacteria</taxon>
        <taxon>Pseudomonadati</taxon>
        <taxon>Pseudomonadota</taxon>
        <taxon>Alphaproteobacteria</taxon>
        <taxon>Hyphomicrobiales</taxon>
        <taxon>Xanthobacteraceae</taxon>
        <taxon>Xanthobacter</taxon>
    </lineage>
</organism>
<evidence type="ECO:0000259" key="1">
    <source>
        <dbReference type="Pfam" id="PF03886"/>
    </source>
</evidence>
<dbReference type="Pfam" id="PF03886">
    <property type="entry name" value="ABC_trans_aux"/>
    <property type="match status" value="1"/>
</dbReference>
<accession>A0A6C1KLL0</accession>
<feature type="domain" description="ABC-type transport auxiliary lipoprotein component" evidence="1">
    <location>
        <begin position="47"/>
        <end position="205"/>
    </location>
</feature>
<dbReference type="SUPFAM" id="SSF159594">
    <property type="entry name" value="XCC0632-like"/>
    <property type="match status" value="1"/>
</dbReference>
<sequence length="213" mass="22270">MTFVRRSRLARRLSLHVHAMSRLSALLFGAALTLALAGCGSTPTPTYNLSAPSGFTAGGSGNAQMVVVAPNALAVLNTDKVMVEPGPGQVAYLSDAQWSDTLPALLQARTIQAFENASKLRRVARPGDGVNADYQLVIDIRTFALRITDQGPVAVVELSAKLIGTQSGRILAAQVFKAAVPAASTAGPVATAALDSAQEQVLVQMVRWASAKF</sequence>
<dbReference type="AlphaFoldDB" id="A0A6C1KLL0"/>
<dbReference type="Gene3D" id="3.40.50.10610">
    <property type="entry name" value="ABC-type transport auxiliary lipoprotein component"/>
    <property type="match status" value="1"/>
</dbReference>
<name>A0A6C1KLL0_XANAU</name>
<dbReference type="EMBL" id="VAUP01000015">
    <property type="protein sequence ID" value="TLX43974.1"/>
    <property type="molecule type" value="Genomic_DNA"/>
</dbReference>
<dbReference type="InterPro" id="IPR005586">
    <property type="entry name" value="ABC_trans_aux"/>
</dbReference>
<dbReference type="GeneID" id="95773345"/>
<protein>
    <submittedName>
        <fullName evidence="2">ABC transporter</fullName>
    </submittedName>
</protein>
<evidence type="ECO:0000313" key="3">
    <source>
        <dbReference type="Proteomes" id="UP000305131"/>
    </source>
</evidence>
<comment type="caution">
    <text evidence="2">The sequence shown here is derived from an EMBL/GenBank/DDBJ whole genome shotgun (WGS) entry which is preliminary data.</text>
</comment>
<dbReference type="OrthoDB" id="9808689at2"/>
<proteinExistence type="predicted"/>